<comment type="caution">
    <text evidence="2">The sequence shown here is derived from an EMBL/GenBank/DDBJ whole genome shotgun (WGS) entry which is preliminary data.</text>
</comment>
<keyword evidence="3" id="KW-1185">Reference proteome</keyword>
<dbReference type="Proteomes" id="UP000747542">
    <property type="component" value="Unassembled WGS sequence"/>
</dbReference>
<gene>
    <name evidence="2" type="ORF">Hamer_G012989</name>
</gene>
<evidence type="ECO:0000256" key="1">
    <source>
        <dbReference type="SAM" id="MobiDB-lite"/>
    </source>
</evidence>
<reference evidence="2" key="1">
    <citation type="journal article" date="2021" name="Sci. Adv.">
        <title>The American lobster genome reveals insights on longevity, neural, and immune adaptations.</title>
        <authorList>
            <person name="Polinski J.M."/>
            <person name="Zimin A.V."/>
            <person name="Clark K.F."/>
            <person name="Kohn A.B."/>
            <person name="Sadowski N."/>
            <person name="Timp W."/>
            <person name="Ptitsyn A."/>
            <person name="Khanna P."/>
            <person name="Romanova D.Y."/>
            <person name="Williams P."/>
            <person name="Greenwood S.J."/>
            <person name="Moroz L.L."/>
            <person name="Walt D.R."/>
            <person name="Bodnar A.G."/>
        </authorList>
    </citation>
    <scope>NUCLEOTIDE SEQUENCE</scope>
    <source>
        <strain evidence="2">GMGI-L3</strain>
    </source>
</reference>
<evidence type="ECO:0000313" key="3">
    <source>
        <dbReference type="Proteomes" id="UP000747542"/>
    </source>
</evidence>
<organism evidence="2 3">
    <name type="scientific">Homarus americanus</name>
    <name type="common">American lobster</name>
    <dbReference type="NCBI Taxonomy" id="6706"/>
    <lineage>
        <taxon>Eukaryota</taxon>
        <taxon>Metazoa</taxon>
        <taxon>Ecdysozoa</taxon>
        <taxon>Arthropoda</taxon>
        <taxon>Crustacea</taxon>
        <taxon>Multicrustacea</taxon>
        <taxon>Malacostraca</taxon>
        <taxon>Eumalacostraca</taxon>
        <taxon>Eucarida</taxon>
        <taxon>Decapoda</taxon>
        <taxon>Pleocyemata</taxon>
        <taxon>Astacidea</taxon>
        <taxon>Nephropoidea</taxon>
        <taxon>Nephropidae</taxon>
        <taxon>Homarus</taxon>
    </lineage>
</organism>
<sequence>MKRGMEQRGEGWGGIERERGRDGGRDGGGERGVGKERGK</sequence>
<dbReference type="AlphaFoldDB" id="A0A8J5K4Q5"/>
<protein>
    <submittedName>
        <fullName evidence="2">Uncharacterized protein</fullName>
    </submittedName>
</protein>
<evidence type="ECO:0000313" key="2">
    <source>
        <dbReference type="EMBL" id="KAG7167523.1"/>
    </source>
</evidence>
<proteinExistence type="predicted"/>
<accession>A0A8J5K4Q5</accession>
<name>A0A8J5K4Q5_HOMAM</name>
<dbReference type="EMBL" id="JAHLQT010021643">
    <property type="protein sequence ID" value="KAG7167523.1"/>
    <property type="molecule type" value="Genomic_DNA"/>
</dbReference>
<feature type="region of interest" description="Disordered" evidence="1">
    <location>
        <begin position="1"/>
        <end position="39"/>
    </location>
</feature>